<dbReference type="Pfam" id="PF00034">
    <property type="entry name" value="Cytochrom_C"/>
    <property type="match status" value="1"/>
</dbReference>
<dbReference type="Gene3D" id="1.10.760.10">
    <property type="entry name" value="Cytochrome c-like domain"/>
    <property type="match status" value="1"/>
</dbReference>
<dbReference type="PROSITE" id="PS51257">
    <property type="entry name" value="PROKAR_LIPOPROTEIN"/>
    <property type="match status" value="1"/>
</dbReference>
<accession>A0A2U2PB92</accession>
<dbReference type="InterPro" id="IPR002324">
    <property type="entry name" value="Cyt_c_ID"/>
</dbReference>
<sequence length="149" mass="15703">MKKTLILFSFYAFITACGGSSDKTASGDTSAAADLAASSRQTEVDTNVNNIGTNRAEGSAPSGAYEKGAQLISESDCLTCHKVNDKLIGPAYKDIAKKYSKTDKDVAYLAGKIIKGGSGVWGDIPMTPHPAVSEDDAKEMAKYVLSLKE</sequence>
<dbReference type="InterPro" id="IPR036909">
    <property type="entry name" value="Cyt_c-like_dom_sf"/>
</dbReference>
<reference evidence="8 9" key="1">
    <citation type="submission" date="2018-04" db="EMBL/GenBank/DDBJ databases">
        <title>Pedobacter chongqingensis sp. nov., isolated from a rottenly hemp rope.</title>
        <authorList>
            <person name="Cai Y."/>
        </authorList>
    </citation>
    <scope>NUCLEOTIDE SEQUENCE [LARGE SCALE GENOMIC DNA]</scope>
    <source>
        <strain evidence="8 9">FJ4-8</strain>
    </source>
</reference>
<name>A0A2U2PB92_9SPHI</name>
<dbReference type="OrthoDB" id="9814063at2"/>
<dbReference type="EMBL" id="QEAS01000022">
    <property type="protein sequence ID" value="PWG78625.1"/>
    <property type="molecule type" value="Genomic_DNA"/>
</dbReference>
<keyword evidence="9" id="KW-1185">Reference proteome</keyword>
<evidence type="ECO:0000256" key="5">
    <source>
        <dbReference type="ARBA" id="ARBA00023004"/>
    </source>
</evidence>
<dbReference type="InterPro" id="IPR009056">
    <property type="entry name" value="Cyt_c-like_dom"/>
</dbReference>
<dbReference type="SUPFAM" id="SSF46626">
    <property type="entry name" value="Cytochrome c"/>
    <property type="match status" value="1"/>
</dbReference>
<evidence type="ECO:0000256" key="1">
    <source>
        <dbReference type="ARBA" id="ARBA00022448"/>
    </source>
</evidence>
<evidence type="ECO:0000313" key="9">
    <source>
        <dbReference type="Proteomes" id="UP000245647"/>
    </source>
</evidence>
<feature type="domain" description="Cytochrome c" evidence="7">
    <location>
        <begin position="63"/>
        <end position="148"/>
    </location>
</feature>
<evidence type="ECO:0000256" key="3">
    <source>
        <dbReference type="ARBA" id="ARBA00022723"/>
    </source>
</evidence>
<keyword evidence="3 6" id="KW-0479">Metal-binding</keyword>
<comment type="PTM">
    <text evidence="6">Binds 1 heme c group covalently per subunit.</text>
</comment>
<gene>
    <name evidence="8" type="ORF">DDR33_21355</name>
</gene>
<dbReference type="AlphaFoldDB" id="A0A2U2PB92"/>
<dbReference type="RefSeq" id="WP_109417836.1">
    <property type="nucleotide sequence ID" value="NZ_QEAS01000022.1"/>
</dbReference>
<feature type="binding site" description="covalent" evidence="6">
    <location>
        <position position="126"/>
    </location>
    <ligand>
        <name>heme c</name>
        <dbReference type="ChEBI" id="CHEBI:61717"/>
    </ligand>
</feature>
<evidence type="ECO:0000256" key="6">
    <source>
        <dbReference type="PIRSR" id="PIRSR602324-1"/>
    </source>
</evidence>
<evidence type="ECO:0000259" key="7">
    <source>
        <dbReference type="PROSITE" id="PS51007"/>
    </source>
</evidence>
<protein>
    <submittedName>
        <fullName evidence="8">Cytochrome c class I</fullName>
    </submittedName>
</protein>
<organism evidence="8 9">
    <name type="scientific">Pararcticibacter amylolyticus</name>
    <dbReference type="NCBI Taxonomy" id="2173175"/>
    <lineage>
        <taxon>Bacteria</taxon>
        <taxon>Pseudomonadati</taxon>
        <taxon>Bacteroidota</taxon>
        <taxon>Sphingobacteriia</taxon>
        <taxon>Sphingobacteriales</taxon>
        <taxon>Sphingobacteriaceae</taxon>
        <taxon>Pararcticibacter</taxon>
    </lineage>
</organism>
<evidence type="ECO:0000256" key="2">
    <source>
        <dbReference type="ARBA" id="ARBA00022617"/>
    </source>
</evidence>
<dbReference type="GO" id="GO:0020037">
    <property type="term" value="F:heme binding"/>
    <property type="evidence" value="ECO:0007669"/>
    <property type="project" value="InterPro"/>
</dbReference>
<feature type="binding site" description="covalent" evidence="6">
    <location>
        <position position="77"/>
    </location>
    <ligand>
        <name>heme c</name>
        <dbReference type="ChEBI" id="CHEBI:61717"/>
    </ligand>
</feature>
<evidence type="ECO:0000256" key="4">
    <source>
        <dbReference type="ARBA" id="ARBA00022982"/>
    </source>
</evidence>
<dbReference type="Proteomes" id="UP000245647">
    <property type="component" value="Unassembled WGS sequence"/>
</dbReference>
<dbReference type="GO" id="GO:0005506">
    <property type="term" value="F:iron ion binding"/>
    <property type="evidence" value="ECO:0007669"/>
    <property type="project" value="InterPro"/>
</dbReference>
<feature type="binding site" description="covalent" evidence="6">
    <location>
        <position position="81"/>
    </location>
    <ligand>
        <name>heme c</name>
        <dbReference type="ChEBI" id="CHEBI:61717"/>
    </ligand>
</feature>
<keyword evidence="2 6" id="KW-0349">Heme</keyword>
<proteinExistence type="predicted"/>
<keyword evidence="1" id="KW-0813">Transport</keyword>
<evidence type="ECO:0000313" key="8">
    <source>
        <dbReference type="EMBL" id="PWG78625.1"/>
    </source>
</evidence>
<keyword evidence="5 6" id="KW-0408">Iron</keyword>
<dbReference type="GO" id="GO:0009055">
    <property type="term" value="F:electron transfer activity"/>
    <property type="evidence" value="ECO:0007669"/>
    <property type="project" value="InterPro"/>
</dbReference>
<keyword evidence="4" id="KW-0249">Electron transport</keyword>
<dbReference type="PROSITE" id="PS51007">
    <property type="entry name" value="CYTC"/>
    <property type="match status" value="1"/>
</dbReference>
<comment type="caution">
    <text evidence="8">The sequence shown here is derived from an EMBL/GenBank/DDBJ whole genome shotgun (WGS) entry which is preliminary data.</text>
</comment>
<dbReference type="PRINTS" id="PR00606">
    <property type="entry name" value="CYTCHROMECID"/>
</dbReference>